<dbReference type="GO" id="GO:0005886">
    <property type="term" value="C:plasma membrane"/>
    <property type="evidence" value="ECO:0007669"/>
    <property type="project" value="UniProtKB-SubCell"/>
</dbReference>
<dbReference type="OrthoDB" id="21828at2"/>
<organism evidence="8 9">
    <name type="scientific">Paenibacillus aquistagni</name>
    <dbReference type="NCBI Taxonomy" id="1852522"/>
    <lineage>
        <taxon>Bacteria</taxon>
        <taxon>Bacillati</taxon>
        <taxon>Bacillota</taxon>
        <taxon>Bacilli</taxon>
        <taxon>Bacillales</taxon>
        <taxon>Paenibacillaceae</taxon>
        <taxon>Paenibacillus</taxon>
    </lineage>
</organism>
<proteinExistence type="inferred from homology"/>
<dbReference type="Gene3D" id="1.10.3730.20">
    <property type="match status" value="1"/>
</dbReference>
<evidence type="ECO:0000256" key="7">
    <source>
        <dbReference type="RuleBase" id="RU003942"/>
    </source>
</evidence>
<protein>
    <submittedName>
        <fullName evidence="8">Multidrug resistance protein EbrA</fullName>
    </submittedName>
</protein>
<comment type="subcellular location">
    <subcellularLocation>
        <location evidence="1 7">Cell membrane</location>
        <topology evidence="1 7">Multi-pass membrane protein</topology>
    </subcellularLocation>
</comment>
<evidence type="ECO:0000313" key="8">
    <source>
        <dbReference type="EMBL" id="SMG23781.1"/>
    </source>
</evidence>
<dbReference type="Pfam" id="PF00893">
    <property type="entry name" value="Multi_Drug_Res"/>
    <property type="match status" value="1"/>
</dbReference>
<keyword evidence="4 7" id="KW-0812">Transmembrane</keyword>
<gene>
    <name evidence="8" type="ORF">SAMN06295960_1338</name>
</gene>
<evidence type="ECO:0000256" key="4">
    <source>
        <dbReference type="ARBA" id="ARBA00022692"/>
    </source>
</evidence>
<dbReference type="EMBL" id="FXAZ01000001">
    <property type="protein sequence ID" value="SMG23781.1"/>
    <property type="molecule type" value="Genomic_DNA"/>
</dbReference>
<reference evidence="8 9" key="1">
    <citation type="submission" date="2017-04" db="EMBL/GenBank/DDBJ databases">
        <authorList>
            <person name="Afonso C.L."/>
            <person name="Miller P.J."/>
            <person name="Scott M.A."/>
            <person name="Spackman E."/>
            <person name="Goraichik I."/>
            <person name="Dimitrov K.M."/>
            <person name="Suarez D.L."/>
            <person name="Swayne D.E."/>
        </authorList>
    </citation>
    <scope>NUCLEOTIDE SEQUENCE [LARGE SCALE GENOMIC DNA]</scope>
    <source>
        <strain evidence="8 9">11</strain>
    </source>
</reference>
<sequence>MSYLWLGLAIIMEVFGSTMLKLSNGFKRWLPVVGLIAGYGLAFWLLSYSLKSLPLGLVYATWSGVGTILTVLTGMWIFKERMNRQAWLGMAILIVGIVMLNATK</sequence>
<dbReference type="SUPFAM" id="SSF103481">
    <property type="entry name" value="Multidrug resistance efflux transporter EmrE"/>
    <property type="match status" value="1"/>
</dbReference>
<keyword evidence="9" id="KW-1185">Reference proteome</keyword>
<dbReference type="GO" id="GO:0022857">
    <property type="term" value="F:transmembrane transporter activity"/>
    <property type="evidence" value="ECO:0007669"/>
    <property type="project" value="InterPro"/>
</dbReference>
<dbReference type="AlphaFoldDB" id="A0A1X7J7R9"/>
<keyword evidence="6" id="KW-0472">Membrane</keyword>
<keyword evidence="5" id="KW-1133">Transmembrane helix</keyword>
<evidence type="ECO:0000313" key="9">
    <source>
        <dbReference type="Proteomes" id="UP000193834"/>
    </source>
</evidence>
<dbReference type="STRING" id="1852522.SAMN06295960_1338"/>
<evidence type="ECO:0000256" key="2">
    <source>
        <dbReference type="ARBA" id="ARBA00022448"/>
    </source>
</evidence>
<evidence type="ECO:0000256" key="1">
    <source>
        <dbReference type="ARBA" id="ARBA00004651"/>
    </source>
</evidence>
<evidence type="ECO:0000256" key="3">
    <source>
        <dbReference type="ARBA" id="ARBA00022475"/>
    </source>
</evidence>
<dbReference type="InterPro" id="IPR037185">
    <property type="entry name" value="EmrE-like"/>
</dbReference>
<name>A0A1X7J7R9_9BACL</name>
<dbReference type="FunFam" id="1.10.3730.20:FF:000001">
    <property type="entry name" value="Quaternary ammonium compound resistance transporter SugE"/>
    <property type="match status" value="1"/>
</dbReference>
<dbReference type="PANTHER" id="PTHR30561">
    <property type="entry name" value="SMR FAMILY PROTON-DEPENDENT DRUG EFFLUX TRANSPORTER SUGE"/>
    <property type="match status" value="1"/>
</dbReference>
<dbReference type="InterPro" id="IPR000390">
    <property type="entry name" value="Small_drug/metabolite_transptr"/>
</dbReference>
<accession>A0A1X7J7R9</accession>
<dbReference type="InterPro" id="IPR045324">
    <property type="entry name" value="Small_multidrug_res"/>
</dbReference>
<keyword evidence="3" id="KW-1003">Cell membrane</keyword>
<keyword evidence="2" id="KW-0813">Transport</keyword>
<evidence type="ECO:0000256" key="6">
    <source>
        <dbReference type="ARBA" id="ARBA00023136"/>
    </source>
</evidence>
<dbReference type="Proteomes" id="UP000193834">
    <property type="component" value="Unassembled WGS sequence"/>
</dbReference>
<dbReference type="PANTHER" id="PTHR30561:SF1">
    <property type="entry name" value="MULTIDRUG TRANSPORTER EMRE"/>
    <property type="match status" value="1"/>
</dbReference>
<comment type="similarity">
    <text evidence="7">Belongs to the drug/metabolite transporter (DMT) superfamily. Small multidrug resistance (SMR) (TC 2.A.7.1) family.</text>
</comment>
<evidence type="ECO:0000256" key="5">
    <source>
        <dbReference type="ARBA" id="ARBA00022989"/>
    </source>
</evidence>
<dbReference type="RefSeq" id="WP_085493490.1">
    <property type="nucleotide sequence ID" value="NZ_FXAZ01000001.1"/>
</dbReference>